<evidence type="ECO:0000259" key="2">
    <source>
        <dbReference type="Pfam" id="PF13166"/>
    </source>
</evidence>
<organism evidence="3 4">
    <name type="scientific">Paraburkholderia pallida</name>
    <dbReference type="NCBI Taxonomy" id="2547399"/>
    <lineage>
        <taxon>Bacteria</taxon>
        <taxon>Pseudomonadati</taxon>
        <taxon>Pseudomonadota</taxon>
        <taxon>Betaproteobacteria</taxon>
        <taxon>Burkholderiales</taxon>
        <taxon>Burkholderiaceae</taxon>
        <taxon>Paraburkholderia</taxon>
    </lineage>
</organism>
<dbReference type="KEGG" id="ppai:E1956_42530"/>
<evidence type="ECO:0000313" key="4">
    <source>
        <dbReference type="Proteomes" id="UP000295727"/>
    </source>
</evidence>
<dbReference type="GO" id="GO:0006302">
    <property type="term" value="P:double-strand break repair"/>
    <property type="evidence" value="ECO:0007669"/>
    <property type="project" value="TreeGrafter"/>
</dbReference>
<gene>
    <name evidence="3" type="ORF">E1956_42530</name>
</gene>
<dbReference type="EMBL" id="CP038151">
    <property type="protein sequence ID" value="QBR03767.1"/>
    <property type="molecule type" value="Genomic_DNA"/>
</dbReference>
<proteinExistence type="predicted"/>
<dbReference type="Proteomes" id="UP000295727">
    <property type="component" value="Chromosome 4"/>
</dbReference>
<keyword evidence="1" id="KW-0175">Coiled coil</keyword>
<accession>A0A4P7D8L9</accession>
<dbReference type="PANTHER" id="PTHR32182:SF0">
    <property type="entry name" value="DNA REPLICATION AND REPAIR PROTEIN RECF"/>
    <property type="match status" value="1"/>
</dbReference>
<dbReference type="GO" id="GO:0000731">
    <property type="term" value="P:DNA synthesis involved in DNA repair"/>
    <property type="evidence" value="ECO:0007669"/>
    <property type="project" value="TreeGrafter"/>
</dbReference>
<dbReference type="InterPro" id="IPR027417">
    <property type="entry name" value="P-loop_NTPase"/>
</dbReference>
<dbReference type="Gene3D" id="3.40.50.300">
    <property type="entry name" value="P-loop containing nucleotide triphosphate hydrolases"/>
    <property type="match status" value="1"/>
</dbReference>
<feature type="coiled-coil region" evidence="1">
    <location>
        <begin position="113"/>
        <end position="147"/>
    </location>
</feature>
<protein>
    <recommendedName>
        <fullName evidence="2">Protein CR006 P-loop domain-containing protein</fullName>
    </recommendedName>
</protein>
<reference evidence="3 4" key="1">
    <citation type="submission" date="2019-03" db="EMBL/GenBank/DDBJ databases">
        <title>Paraburkholderia sp. 7MH5, isolated from subtropical forest soil.</title>
        <authorList>
            <person name="Gao Z.-H."/>
            <person name="Qiu L.-H."/>
        </authorList>
    </citation>
    <scope>NUCLEOTIDE SEQUENCE [LARGE SCALE GENOMIC DNA]</scope>
    <source>
        <strain evidence="3 4">7MH5</strain>
    </source>
</reference>
<name>A0A4P7D8L9_9BURK</name>
<dbReference type="RefSeq" id="WP_134759492.1">
    <property type="nucleotide sequence ID" value="NZ_CP038151.1"/>
</dbReference>
<dbReference type="InterPro" id="IPR026866">
    <property type="entry name" value="CR006_AAA"/>
</dbReference>
<keyword evidence="4" id="KW-1185">Reference proteome</keyword>
<dbReference type="OrthoDB" id="9795565at2"/>
<dbReference type="Pfam" id="PF13166">
    <property type="entry name" value="AAA_13"/>
    <property type="match status" value="1"/>
</dbReference>
<evidence type="ECO:0000313" key="3">
    <source>
        <dbReference type="EMBL" id="QBR03767.1"/>
    </source>
</evidence>
<feature type="domain" description="Protein CR006 P-loop" evidence="2">
    <location>
        <begin position="12"/>
        <end position="756"/>
    </location>
</feature>
<evidence type="ECO:0000256" key="1">
    <source>
        <dbReference type="SAM" id="Coils"/>
    </source>
</evidence>
<sequence>MTIQRIQKLQGYRIFRDFRWDGLPDFGRYNLIYGWNGAGKTSISTLFRSLQQKTPPDSGVVEFVIDGNVVTGADFTSGKLPAVRVFNRDFVDRSVFEMPGQALPPVFYLGEDSAEKQKRISELQAKRDELSAQLLTLEKDTKAATDELNAFCTSQARSIRNLLLGDPRYNNYEAPRFKELMQKLKSVDEKPAQLETSERKRLEEALAGKPMPALPVPSFASIRLGELTSAIGTELGKTVVASTIQELVDAPEVASWVERGMRLHEHGEAHCHFCKQELDPARVAALEAHFNDHFKAQQQRLGALLSSVESLREKARTREIPERSALYPHLRDEFDEAVGNLKAQSLLIEMFLNRLKDAILAKTSDPFSRLEIKDYVSVVDFESDSALVKLVEIAINGLNAMGIALGMAGADAIVRLVELHNEYTENFQNSASAARAQLEIDDGLKVFPEWSDRDKMASDLAISHGNVQRSIEPIGIDIVRLQREIRQHLKPAEELNREMVAYLGRDELRFEPKDSGYTVMRGNNPAMHLSDGERTAIAFIYFLKTLRDADFDIKNGVVVIDDPVSSLDANSLYCAFGYMKDRTRDAKQIFVLTHNFGFFRQVKNWFNYAGGLRDRPYDPEKSKSAHFYMLAMRISDSQRSAYLRTLDPLLHEYESEYHYLFRCVKAGAELAAPTSLAEVYGLPNIARRLLESFLAFRVPGRAGNLAQQLEALEGDPAAKARIIRFLHTNSHMEQISEPEHDLSVLSEAPAVLTDLLALLRANDKQHFTVRLLPRPLEHLQADGAAFFESVS</sequence>
<dbReference type="SUPFAM" id="SSF52540">
    <property type="entry name" value="P-loop containing nucleoside triphosphate hydrolases"/>
    <property type="match status" value="1"/>
</dbReference>
<dbReference type="AlphaFoldDB" id="A0A4P7D8L9"/>
<dbReference type="PANTHER" id="PTHR32182">
    <property type="entry name" value="DNA REPLICATION AND REPAIR PROTEIN RECF"/>
    <property type="match status" value="1"/>
</dbReference>